<dbReference type="RefSeq" id="WP_024027822.1">
    <property type="nucleotide sequence ID" value="NZ_ALAN01000055.1"/>
</dbReference>
<protein>
    <recommendedName>
        <fullName evidence="7">Flagellar protein FliT</fullName>
    </recommendedName>
</protein>
<name>A0AB94IQS7_9BACI</name>
<accession>A0AB94IQS7</accession>
<dbReference type="Pfam" id="PF05400">
    <property type="entry name" value="FliT"/>
    <property type="match status" value="1"/>
</dbReference>
<keyword evidence="4" id="KW-0143">Chaperone</keyword>
<dbReference type="InterPro" id="IPR008622">
    <property type="entry name" value="FliT"/>
</dbReference>
<evidence type="ECO:0000256" key="4">
    <source>
        <dbReference type="ARBA" id="ARBA00023186"/>
    </source>
</evidence>
<comment type="function">
    <text evidence="5">May act as an export chaperone for the filament capping protein FliD.</text>
</comment>
<evidence type="ECO:0000256" key="6">
    <source>
        <dbReference type="ARBA" id="ARBA00093785"/>
    </source>
</evidence>
<evidence type="ECO:0000256" key="1">
    <source>
        <dbReference type="ARBA" id="ARBA00004514"/>
    </source>
</evidence>
<evidence type="ECO:0000256" key="3">
    <source>
        <dbReference type="ARBA" id="ARBA00022795"/>
    </source>
</evidence>
<dbReference type="EMBL" id="ALAN01000055">
    <property type="protein sequence ID" value="ETI69352.1"/>
    <property type="molecule type" value="Genomic_DNA"/>
</dbReference>
<evidence type="ECO:0000256" key="5">
    <source>
        <dbReference type="ARBA" id="ARBA00093765"/>
    </source>
</evidence>
<comment type="subcellular location">
    <subcellularLocation>
        <location evidence="1">Cytoplasm</location>
        <location evidence="1">Cytosol</location>
    </subcellularLocation>
</comment>
<organism evidence="8 9">
    <name type="scientific">Neobacillus vireti LMG 21834</name>
    <dbReference type="NCBI Taxonomy" id="1131730"/>
    <lineage>
        <taxon>Bacteria</taxon>
        <taxon>Bacillati</taxon>
        <taxon>Bacillota</taxon>
        <taxon>Bacilli</taxon>
        <taxon>Bacillales</taxon>
        <taxon>Bacillaceae</taxon>
        <taxon>Neobacillus</taxon>
    </lineage>
</organism>
<evidence type="ECO:0000313" key="8">
    <source>
        <dbReference type="EMBL" id="ETI69352.1"/>
    </source>
</evidence>
<dbReference type="Gene3D" id="1.20.58.380">
    <property type="entry name" value="Flagellar protein flit"/>
    <property type="match status" value="1"/>
</dbReference>
<gene>
    <name evidence="8" type="ORF">BAVI_08086</name>
</gene>
<proteinExistence type="inferred from homology"/>
<sequence>MDELITRIYDITLEMNRALEDDDYEKFDQLLNTRNSMMIKVDTLRAEHPGYQYTAKERQLLEDIRCFDQRLTSLLKENISETQHSLNQMKQQKQVTKKYRPFIKQTNGVFLDSKK</sequence>
<dbReference type="AlphaFoldDB" id="A0AB94IQS7"/>
<evidence type="ECO:0000256" key="2">
    <source>
        <dbReference type="ARBA" id="ARBA00022490"/>
    </source>
</evidence>
<evidence type="ECO:0000313" key="9">
    <source>
        <dbReference type="Proteomes" id="UP000018877"/>
    </source>
</evidence>
<keyword evidence="9" id="KW-1185">Reference proteome</keyword>
<keyword evidence="2" id="KW-0963">Cytoplasm</keyword>
<keyword evidence="3" id="KW-1005">Bacterial flagellum biogenesis</keyword>
<dbReference type="Proteomes" id="UP000018877">
    <property type="component" value="Unassembled WGS sequence"/>
</dbReference>
<evidence type="ECO:0000256" key="7">
    <source>
        <dbReference type="ARBA" id="ARBA00093797"/>
    </source>
</evidence>
<reference evidence="8 9" key="1">
    <citation type="journal article" date="2014" name="Environ. Microbiol.">
        <title>The nitrate-ammonifying and nosZ-carrying bacterium Bacillus vireti is a potent source and sink for nitric and nitrous oxide under high nitrate conditions.</title>
        <authorList>
            <person name="Mania D."/>
            <person name="Heylen K."/>
            <person name="van Spanning R.J."/>
            <person name="Frostegard A."/>
        </authorList>
    </citation>
    <scope>NUCLEOTIDE SEQUENCE [LARGE SCALE GENOMIC DNA]</scope>
    <source>
        <strain evidence="8 9">LMG 21834</strain>
    </source>
</reference>
<comment type="similarity">
    <text evidence="6">Belongs to the bacillales FliT family.</text>
</comment>
<comment type="caution">
    <text evidence="8">The sequence shown here is derived from an EMBL/GenBank/DDBJ whole genome shotgun (WGS) entry which is preliminary data.</text>
</comment>